<evidence type="ECO:0000256" key="4">
    <source>
        <dbReference type="ARBA" id="ARBA00023136"/>
    </source>
</evidence>
<dbReference type="PANTHER" id="PTHR10414">
    <property type="entry name" value="ETHANOLAMINEPHOSPHOTRANSFERASE"/>
    <property type="match status" value="1"/>
</dbReference>
<dbReference type="InterPro" id="IPR048254">
    <property type="entry name" value="CDP_ALCOHOL_P_TRANSF_CS"/>
</dbReference>
<dbReference type="GO" id="GO:0005789">
    <property type="term" value="C:endoplasmic reticulum membrane"/>
    <property type="evidence" value="ECO:0007669"/>
    <property type="project" value="TreeGrafter"/>
</dbReference>
<proteinExistence type="inferred from homology"/>
<dbReference type="FunFam" id="1.20.120.1760:FF:000016">
    <property type="entry name" value="ethanolaminephosphotransferase 1"/>
    <property type="match status" value="1"/>
</dbReference>
<gene>
    <name evidence="7" type="primary">CSON001609</name>
</gene>
<dbReference type="EMBL" id="UFQS01001256">
    <property type="protein sequence ID" value="SSX09967.1"/>
    <property type="molecule type" value="Genomic_DNA"/>
</dbReference>
<keyword evidence="6" id="KW-1133">Transmembrane helix</keyword>
<keyword evidence="3 5" id="KW-0808">Transferase</keyword>
<comment type="subcellular location">
    <subcellularLocation>
        <location evidence="1">Membrane</location>
    </subcellularLocation>
</comment>
<feature type="transmembrane region" description="Helical" evidence="6">
    <location>
        <begin position="293"/>
        <end position="312"/>
    </location>
</feature>
<feature type="transmembrane region" description="Helical" evidence="6">
    <location>
        <begin position="261"/>
        <end position="281"/>
    </location>
</feature>
<dbReference type="PANTHER" id="PTHR10414:SF36">
    <property type="entry name" value="GH11618P"/>
    <property type="match status" value="1"/>
</dbReference>
<reference evidence="7" key="1">
    <citation type="submission" date="2018-04" db="EMBL/GenBank/DDBJ databases">
        <authorList>
            <person name="Go L.Y."/>
            <person name="Mitchell J.A."/>
        </authorList>
    </citation>
    <scope>NUCLEOTIDE SEQUENCE</scope>
    <source>
        <tissue evidence="7">Whole organism</tissue>
    </source>
</reference>
<feature type="transmembrane region" description="Helical" evidence="6">
    <location>
        <begin position="324"/>
        <end position="343"/>
    </location>
</feature>
<evidence type="ECO:0000256" key="1">
    <source>
        <dbReference type="ARBA" id="ARBA00004370"/>
    </source>
</evidence>
<dbReference type="EMBL" id="UFQT01001256">
    <property type="protein sequence ID" value="SSX29689.1"/>
    <property type="molecule type" value="Genomic_DNA"/>
</dbReference>
<dbReference type="GO" id="GO:0006646">
    <property type="term" value="P:phosphatidylethanolamine biosynthetic process"/>
    <property type="evidence" value="ECO:0007669"/>
    <property type="project" value="TreeGrafter"/>
</dbReference>
<evidence type="ECO:0000256" key="2">
    <source>
        <dbReference type="ARBA" id="ARBA00010441"/>
    </source>
</evidence>
<comment type="similarity">
    <text evidence="2 5">Belongs to the CDP-alcohol phosphatidyltransferase class-I family.</text>
</comment>
<accession>A0A336KYQ7</accession>
<keyword evidence="6" id="KW-0812">Transmembrane</keyword>
<evidence type="ECO:0000256" key="6">
    <source>
        <dbReference type="SAM" id="Phobius"/>
    </source>
</evidence>
<sequence>MFGIKYLTEAHLKGFDKYKYNCIDTSWFSNNVMHPFWNKCVKFFPRWLAPNLITFSGFLLTIFNFFLIAFYDYDFEAADYEKYRNEPNPIPRWVWMVAGVNLFIAYTLDGIDGKQARRTGTSSPLGELFDHGLDSYSTSIIHIYMYSLFGRVDFSPIRMHFITLMGVVNFYITHFEKYNTGVMYLPIAYDYVMCSVCLSLAFTTIIGPWIWTTKYFGILPRQFFEVLLYSSGPITSWWVTGRNIYRSYKNKTGKMRPFGEAVRPLVPLGFLCFITTVWALFSVNKIVFDQPRLFFVLTGTLFSNICCRLIVAQMSDTPTDRFNALLYPTAICVAFGCFPYSSFNLTQLSLETERWLIYLLTALVTLAHLHYGAGVVCEMCDHFKIRCFKIPDYSKFQIIVTPVQPIQHIPAAIPSVPVLESMENQITHSKIYKRTTKIGSILIL</sequence>
<dbReference type="Pfam" id="PF01066">
    <property type="entry name" value="CDP-OH_P_transf"/>
    <property type="match status" value="1"/>
</dbReference>
<dbReference type="PIRSF" id="PIRSF015665">
    <property type="entry name" value="CHOPT"/>
    <property type="match status" value="1"/>
</dbReference>
<keyword evidence="4 6" id="KW-0472">Membrane</keyword>
<feature type="transmembrane region" description="Helical" evidence="6">
    <location>
        <begin position="90"/>
        <end position="108"/>
    </location>
</feature>
<dbReference type="Gene3D" id="1.20.120.1760">
    <property type="match status" value="1"/>
</dbReference>
<dbReference type="GO" id="GO:0004307">
    <property type="term" value="F:ethanolaminephosphotransferase activity"/>
    <property type="evidence" value="ECO:0007669"/>
    <property type="project" value="TreeGrafter"/>
</dbReference>
<dbReference type="InterPro" id="IPR014472">
    <property type="entry name" value="CHOPT"/>
</dbReference>
<evidence type="ECO:0000256" key="3">
    <source>
        <dbReference type="ARBA" id="ARBA00022679"/>
    </source>
</evidence>
<feature type="transmembrane region" description="Helical" evidence="6">
    <location>
        <begin position="187"/>
        <end position="211"/>
    </location>
</feature>
<dbReference type="GO" id="GO:0005794">
    <property type="term" value="C:Golgi apparatus"/>
    <property type="evidence" value="ECO:0007669"/>
    <property type="project" value="TreeGrafter"/>
</dbReference>
<dbReference type="VEuPathDB" id="VectorBase:CSON001609"/>
<dbReference type="AlphaFoldDB" id="A0A336KYQ7"/>
<reference evidence="8" key="2">
    <citation type="submission" date="2018-07" db="EMBL/GenBank/DDBJ databases">
        <authorList>
            <person name="Quirk P.G."/>
            <person name="Krulwich T.A."/>
        </authorList>
    </citation>
    <scope>NUCLEOTIDE SEQUENCE</scope>
</reference>
<protein>
    <submittedName>
        <fullName evidence="7">CSON001609 protein</fullName>
    </submittedName>
</protein>
<evidence type="ECO:0000313" key="7">
    <source>
        <dbReference type="EMBL" id="SSX09967.1"/>
    </source>
</evidence>
<feature type="transmembrane region" description="Helical" evidence="6">
    <location>
        <begin position="52"/>
        <end position="70"/>
    </location>
</feature>
<evidence type="ECO:0000256" key="5">
    <source>
        <dbReference type="RuleBase" id="RU003750"/>
    </source>
</evidence>
<feature type="transmembrane region" description="Helical" evidence="6">
    <location>
        <begin position="355"/>
        <end position="376"/>
    </location>
</feature>
<dbReference type="InterPro" id="IPR000462">
    <property type="entry name" value="CDP-OH_P_trans"/>
</dbReference>
<dbReference type="PROSITE" id="PS00379">
    <property type="entry name" value="CDP_ALCOHOL_P_TRANSF"/>
    <property type="match status" value="1"/>
</dbReference>
<organism evidence="7">
    <name type="scientific">Culicoides sonorensis</name>
    <name type="common">Biting midge</name>
    <dbReference type="NCBI Taxonomy" id="179676"/>
    <lineage>
        <taxon>Eukaryota</taxon>
        <taxon>Metazoa</taxon>
        <taxon>Ecdysozoa</taxon>
        <taxon>Arthropoda</taxon>
        <taxon>Hexapoda</taxon>
        <taxon>Insecta</taxon>
        <taxon>Pterygota</taxon>
        <taxon>Neoptera</taxon>
        <taxon>Endopterygota</taxon>
        <taxon>Diptera</taxon>
        <taxon>Nematocera</taxon>
        <taxon>Chironomoidea</taxon>
        <taxon>Ceratopogonidae</taxon>
        <taxon>Ceratopogoninae</taxon>
        <taxon>Culicoides</taxon>
        <taxon>Monoculicoides</taxon>
    </lineage>
</organism>
<evidence type="ECO:0000313" key="8">
    <source>
        <dbReference type="EMBL" id="SSX29689.1"/>
    </source>
</evidence>
<dbReference type="InterPro" id="IPR043130">
    <property type="entry name" value="CDP-OH_PTrfase_TM_dom"/>
</dbReference>
<name>A0A336KYQ7_CULSO</name>
<feature type="transmembrane region" description="Helical" evidence="6">
    <location>
        <begin position="223"/>
        <end position="240"/>
    </location>
</feature>